<accession>A0ABY6KS69</accession>
<name>A0ABY6KS69_9ARAC</name>
<reference evidence="1 2" key="1">
    <citation type="submission" date="2022-01" db="EMBL/GenBank/DDBJ databases">
        <title>A chromosomal length assembly of Cordylochernes scorpioides.</title>
        <authorList>
            <person name="Zeh D."/>
            <person name="Zeh J."/>
        </authorList>
    </citation>
    <scope>NUCLEOTIDE SEQUENCE [LARGE SCALE GENOMIC DNA]</scope>
    <source>
        <strain evidence="1">IN4F17</strain>
        <tissue evidence="1">Whole Body</tissue>
    </source>
</reference>
<evidence type="ECO:0000313" key="2">
    <source>
        <dbReference type="Proteomes" id="UP001235939"/>
    </source>
</evidence>
<dbReference type="Proteomes" id="UP001235939">
    <property type="component" value="Chromosome 08"/>
</dbReference>
<proteinExistence type="predicted"/>
<evidence type="ECO:0000313" key="1">
    <source>
        <dbReference type="EMBL" id="UYV71454.1"/>
    </source>
</evidence>
<organism evidence="1 2">
    <name type="scientific">Cordylochernes scorpioides</name>
    <dbReference type="NCBI Taxonomy" id="51811"/>
    <lineage>
        <taxon>Eukaryota</taxon>
        <taxon>Metazoa</taxon>
        <taxon>Ecdysozoa</taxon>
        <taxon>Arthropoda</taxon>
        <taxon>Chelicerata</taxon>
        <taxon>Arachnida</taxon>
        <taxon>Pseudoscorpiones</taxon>
        <taxon>Cheliferoidea</taxon>
        <taxon>Chernetidae</taxon>
        <taxon>Cordylochernes</taxon>
    </lineage>
</organism>
<keyword evidence="2" id="KW-1185">Reference proteome</keyword>
<sequence length="83" mass="9186">MKSLRCLHASISKQQQCPLSWVCKAAAQGPCQFSARLRPLLGMRICGKPGRLEPPGYKSPKQLLTSAHTENLIPRQRSLESLS</sequence>
<protein>
    <submittedName>
        <fullName evidence="1">Uncharacterized protein</fullName>
    </submittedName>
</protein>
<gene>
    <name evidence="1" type="ORF">LAZ67_8003299</name>
</gene>
<dbReference type="EMBL" id="CP092870">
    <property type="protein sequence ID" value="UYV71454.1"/>
    <property type="molecule type" value="Genomic_DNA"/>
</dbReference>